<evidence type="ECO:0000256" key="1">
    <source>
        <dbReference type="SAM" id="MobiDB-lite"/>
    </source>
</evidence>
<dbReference type="OrthoDB" id="3544453at2"/>
<comment type="caution">
    <text evidence="3">The sequence shown here is derived from an EMBL/GenBank/DDBJ whole genome shotgun (WGS) entry which is preliminary data.</text>
</comment>
<evidence type="ECO:0000256" key="2">
    <source>
        <dbReference type="SAM" id="Phobius"/>
    </source>
</evidence>
<dbReference type="Pfam" id="PF11239">
    <property type="entry name" value="DUF3040"/>
    <property type="match status" value="1"/>
</dbReference>
<evidence type="ECO:0000313" key="4">
    <source>
        <dbReference type="Proteomes" id="UP000238312"/>
    </source>
</evidence>
<organism evidence="3 4">
    <name type="scientific">Nonomuraea fuscirosea</name>
    <dbReference type="NCBI Taxonomy" id="1291556"/>
    <lineage>
        <taxon>Bacteria</taxon>
        <taxon>Bacillati</taxon>
        <taxon>Actinomycetota</taxon>
        <taxon>Actinomycetes</taxon>
        <taxon>Streptosporangiales</taxon>
        <taxon>Streptosporangiaceae</taxon>
        <taxon>Nonomuraea</taxon>
    </lineage>
</organism>
<dbReference type="InterPro" id="IPR021401">
    <property type="entry name" value="DUF3040"/>
</dbReference>
<feature type="compositionally biased region" description="Basic and acidic residues" evidence="1">
    <location>
        <begin position="1"/>
        <end position="22"/>
    </location>
</feature>
<keyword evidence="2" id="KW-1133">Transmembrane helix</keyword>
<evidence type="ECO:0008006" key="5">
    <source>
        <dbReference type="Google" id="ProtNLM"/>
    </source>
</evidence>
<evidence type="ECO:0000313" key="3">
    <source>
        <dbReference type="EMBL" id="PRX67568.1"/>
    </source>
</evidence>
<name>A0A2T0N5H8_9ACTN</name>
<proteinExistence type="predicted"/>
<reference evidence="3 4" key="1">
    <citation type="submission" date="2018-03" db="EMBL/GenBank/DDBJ databases">
        <title>Genomic Encyclopedia of Type Strains, Phase III (KMG-III): the genomes of soil and plant-associated and newly described type strains.</title>
        <authorList>
            <person name="Whitman W."/>
        </authorList>
    </citation>
    <scope>NUCLEOTIDE SEQUENCE [LARGE SCALE GENOMIC DNA]</scope>
    <source>
        <strain evidence="3 4">CGMCC 4.7104</strain>
    </source>
</reference>
<dbReference type="Proteomes" id="UP000238312">
    <property type="component" value="Unassembled WGS sequence"/>
</dbReference>
<sequence>MGLSGEESRALEEMDARLSREDPELDALLSGASSARRRGPRGRDGLLQVWLMLMLLTCAVFMMGIVLMLSSGEYACADAQSRACENPADAKVRLQR</sequence>
<keyword evidence="2" id="KW-0812">Transmembrane</keyword>
<dbReference type="EMBL" id="PVNG01000004">
    <property type="protein sequence ID" value="PRX67568.1"/>
    <property type="molecule type" value="Genomic_DNA"/>
</dbReference>
<protein>
    <recommendedName>
        <fullName evidence="5">DUF3040 family protein</fullName>
    </recommendedName>
</protein>
<gene>
    <name evidence="3" type="ORF">B0I32_104325</name>
</gene>
<keyword evidence="4" id="KW-1185">Reference proteome</keyword>
<feature type="region of interest" description="Disordered" evidence="1">
    <location>
        <begin position="1"/>
        <end position="41"/>
    </location>
</feature>
<keyword evidence="2" id="KW-0472">Membrane</keyword>
<dbReference type="RefSeq" id="WP_106237741.1">
    <property type="nucleotide sequence ID" value="NZ_JBFANT010000001.1"/>
</dbReference>
<accession>A0A2T0N5H8</accession>
<feature type="transmembrane region" description="Helical" evidence="2">
    <location>
        <begin position="46"/>
        <end position="69"/>
    </location>
</feature>
<dbReference type="AlphaFoldDB" id="A0A2T0N5H8"/>